<feature type="transmembrane region" description="Helical" evidence="1">
    <location>
        <begin position="60"/>
        <end position="80"/>
    </location>
</feature>
<evidence type="ECO:0000256" key="1">
    <source>
        <dbReference type="SAM" id="Phobius"/>
    </source>
</evidence>
<feature type="transmembrane region" description="Helical" evidence="1">
    <location>
        <begin position="155"/>
        <end position="178"/>
    </location>
</feature>
<evidence type="ECO:0008006" key="4">
    <source>
        <dbReference type="Google" id="ProtNLM"/>
    </source>
</evidence>
<gene>
    <name evidence="2" type="ORF">bsdcttw_14360</name>
</gene>
<dbReference type="InterPro" id="IPR046084">
    <property type="entry name" value="TrbL_4"/>
</dbReference>
<keyword evidence="1" id="KW-0812">Transmembrane</keyword>
<keyword evidence="3" id="KW-1185">Reference proteome</keyword>
<proteinExistence type="predicted"/>
<sequence>MFSVNGLKDTISNIFNFGFEGFISHLLNEALKAFDTSLINIADISFNAEKYMTSYLGMNLNSLFTVIRLFGLYFIVLKALKKGFDVYILWTDGDSEMDPFILFTGFFKAIALAVSFNSLYGFAVDIIVDFMNQILGSINNVDLNNISLTSVLHQYLLNGIIMMIFAVVYIICYIILYLQFIKHGLEIFVLKLGVPLACVGLMDSDGGVYKAYLKKFSQEFLTVLLQTFMLKLSLALMINGHYMFGMAAIMLSLKAPQFLNEFVMAYSGGPGVVQRATSTAYTANMIRSFVK</sequence>
<name>A0A7I8DMZ6_9FIRM</name>
<dbReference type="AlphaFoldDB" id="A0A7I8DMZ6"/>
<feature type="transmembrane region" description="Helical" evidence="1">
    <location>
        <begin position="222"/>
        <end position="244"/>
    </location>
</feature>
<dbReference type="Pfam" id="PF19597">
    <property type="entry name" value="TrbL_4"/>
    <property type="match status" value="1"/>
</dbReference>
<keyword evidence="1" id="KW-0472">Membrane</keyword>
<dbReference type="Proteomes" id="UP000515703">
    <property type="component" value="Chromosome"/>
</dbReference>
<feature type="transmembrane region" description="Helical" evidence="1">
    <location>
        <begin position="100"/>
        <end position="123"/>
    </location>
</feature>
<evidence type="ECO:0000313" key="3">
    <source>
        <dbReference type="Proteomes" id="UP000515703"/>
    </source>
</evidence>
<dbReference type="EMBL" id="AP023368">
    <property type="protein sequence ID" value="BCJ98395.1"/>
    <property type="molecule type" value="Genomic_DNA"/>
</dbReference>
<dbReference type="RefSeq" id="WP_207726511.1">
    <property type="nucleotide sequence ID" value="NZ_AP023368.1"/>
</dbReference>
<protein>
    <recommendedName>
        <fullName evidence="4">Conjugal transfer protein TrbL</fullName>
    </recommendedName>
</protein>
<dbReference type="KEGG" id="acht:bsdcttw_14360"/>
<keyword evidence="1" id="KW-1133">Transmembrane helix</keyword>
<organism evidence="2 3">
    <name type="scientific">Anaerocolumna chitinilytica</name>
    <dbReference type="NCBI Taxonomy" id="1727145"/>
    <lineage>
        <taxon>Bacteria</taxon>
        <taxon>Bacillati</taxon>
        <taxon>Bacillota</taxon>
        <taxon>Clostridia</taxon>
        <taxon>Lachnospirales</taxon>
        <taxon>Lachnospiraceae</taxon>
        <taxon>Anaerocolumna</taxon>
    </lineage>
</organism>
<accession>A0A7I8DMZ6</accession>
<feature type="transmembrane region" description="Helical" evidence="1">
    <location>
        <begin position="185"/>
        <end position="202"/>
    </location>
</feature>
<evidence type="ECO:0000313" key="2">
    <source>
        <dbReference type="EMBL" id="BCJ98395.1"/>
    </source>
</evidence>
<reference evidence="2 3" key="2">
    <citation type="submission" date="2020-08" db="EMBL/GenBank/DDBJ databases">
        <authorList>
            <person name="Ueki A."/>
            <person name="Tonouchi A."/>
        </authorList>
    </citation>
    <scope>NUCLEOTIDE SEQUENCE [LARGE SCALE GENOMIC DNA]</scope>
    <source>
        <strain evidence="2 3">CTTW</strain>
    </source>
</reference>
<reference evidence="2 3" key="1">
    <citation type="submission" date="2020-08" db="EMBL/GenBank/DDBJ databases">
        <title>Draft genome sequencing of an Anaerocolumna strain isolated from anoxic soil subjected to BSD treatment.</title>
        <authorList>
            <person name="Uek A."/>
            <person name="Tonouchi A."/>
        </authorList>
    </citation>
    <scope>NUCLEOTIDE SEQUENCE [LARGE SCALE GENOMIC DNA]</scope>
    <source>
        <strain evidence="2 3">CTTW</strain>
    </source>
</reference>